<proteinExistence type="predicted"/>
<dbReference type="InterPro" id="IPR001296">
    <property type="entry name" value="Glyco_trans_1"/>
</dbReference>
<dbReference type="SUPFAM" id="SSF53756">
    <property type="entry name" value="UDP-Glycosyltransferase/glycogen phosphorylase"/>
    <property type="match status" value="1"/>
</dbReference>
<dbReference type="PANTHER" id="PTHR46401">
    <property type="entry name" value="GLYCOSYLTRANSFERASE WBBK-RELATED"/>
    <property type="match status" value="1"/>
</dbReference>
<evidence type="ECO:0000256" key="1">
    <source>
        <dbReference type="ARBA" id="ARBA00022679"/>
    </source>
</evidence>
<evidence type="ECO:0000313" key="3">
    <source>
        <dbReference type="EMBL" id="GEO83776.1"/>
    </source>
</evidence>
<reference evidence="3 4" key="1">
    <citation type="submission" date="2019-07" db="EMBL/GenBank/DDBJ databases">
        <title>Whole genome shotgun sequence of Rhizobium naphthalenivorans NBRC 107585.</title>
        <authorList>
            <person name="Hosoyama A."/>
            <person name="Uohara A."/>
            <person name="Ohji S."/>
            <person name="Ichikawa N."/>
        </authorList>
    </citation>
    <scope>NUCLEOTIDE SEQUENCE [LARGE SCALE GENOMIC DNA]</scope>
    <source>
        <strain evidence="3 4">NBRC 107585</strain>
    </source>
</reference>
<dbReference type="GO" id="GO:0016757">
    <property type="term" value="F:glycosyltransferase activity"/>
    <property type="evidence" value="ECO:0007669"/>
    <property type="project" value="InterPro"/>
</dbReference>
<dbReference type="EMBL" id="BJZP01000002">
    <property type="protein sequence ID" value="GEO83776.1"/>
    <property type="molecule type" value="Genomic_DNA"/>
</dbReference>
<protein>
    <recommendedName>
        <fullName evidence="2">Glycosyl transferase family 1 domain-containing protein</fullName>
    </recommendedName>
</protein>
<sequence>MVGTIEGRKNHLGLLQVWRDIAMGEKLTPKLIIIGKRGWNNASVVDMLELCDTIKPHVLELNDLADDQLFGIVRSASAMLFPSFSEGWGMPLVEALSLGVPVICSDIPVFREASRGVAEYIHPLDLQKWRTTILEYAAPESARRAAAVARIADYHPPSWQDMFDQFDAVLEKIGDSCPQIEKPESKLHNRSST</sequence>
<keyword evidence="4" id="KW-1185">Reference proteome</keyword>
<dbReference type="Proteomes" id="UP000321717">
    <property type="component" value="Unassembled WGS sequence"/>
</dbReference>
<name>A0A512HEA0_9HYPH</name>
<comment type="caution">
    <text evidence="3">The sequence shown here is derived from an EMBL/GenBank/DDBJ whole genome shotgun (WGS) entry which is preliminary data.</text>
</comment>
<feature type="domain" description="Glycosyl transferase family 1" evidence="2">
    <location>
        <begin position="1"/>
        <end position="113"/>
    </location>
</feature>
<evidence type="ECO:0000313" key="4">
    <source>
        <dbReference type="Proteomes" id="UP000321717"/>
    </source>
</evidence>
<dbReference type="Pfam" id="PF00534">
    <property type="entry name" value="Glycos_transf_1"/>
    <property type="match status" value="1"/>
</dbReference>
<gene>
    <name evidence="3" type="ORF">RNA01_07080</name>
</gene>
<dbReference type="Gene3D" id="3.40.50.2000">
    <property type="entry name" value="Glycogen Phosphorylase B"/>
    <property type="match status" value="1"/>
</dbReference>
<evidence type="ECO:0000259" key="2">
    <source>
        <dbReference type="Pfam" id="PF00534"/>
    </source>
</evidence>
<accession>A0A512HEA0</accession>
<organism evidence="3 4">
    <name type="scientific">Ciceribacter naphthalenivorans</name>
    <dbReference type="NCBI Taxonomy" id="1118451"/>
    <lineage>
        <taxon>Bacteria</taxon>
        <taxon>Pseudomonadati</taxon>
        <taxon>Pseudomonadota</taxon>
        <taxon>Alphaproteobacteria</taxon>
        <taxon>Hyphomicrobiales</taxon>
        <taxon>Rhizobiaceae</taxon>
        <taxon>Ciceribacter</taxon>
    </lineage>
</organism>
<dbReference type="AlphaFoldDB" id="A0A512HEA0"/>
<dbReference type="PANTHER" id="PTHR46401:SF2">
    <property type="entry name" value="GLYCOSYLTRANSFERASE WBBK-RELATED"/>
    <property type="match status" value="1"/>
</dbReference>
<keyword evidence="1" id="KW-0808">Transferase</keyword>